<evidence type="ECO:0000259" key="2">
    <source>
        <dbReference type="Pfam" id="PF09851"/>
    </source>
</evidence>
<dbReference type="RefSeq" id="WP_378072874.1">
    <property type="nucleotide sequence ID" value="NZ_JBHSBL010000030.1"/>
</dbReference>
<reference evidence="4" key="1">
    <citation type="journal article" date="2019" name="Int. J. Syst. Evol. Microbiol.">
        <title>The Global Catalogue of Microorganisms (GCM) 10K type strain sequencing project: providing services to taxonomists for standard genome sequencing and annotation.</title>
        <authorList>
            <consortium name="The Broad Institute Genomics Platform"/>
            <consortium name="The Broad Institute Genome Sequencing Center for Infectious Disease"/>
            <person name="Wu L."/>
            <person name="Ma J."/>
        </authorList>
    </citation>
    <scope>NUCLEOTIDE SEQUENCE [LARGE SCALE GENOMIC DNA]</scope>
    <source>
        <strain evidence="4">TBRC 5832</strain>
    </source>
</reference>
<dbReference type="EMBL" id="JBHSBL010000030">
    <property type="protein sequence ID" value="MFC4071996.1"/>
    <property type="molecule type" value="Genomic_DNA"/>
</dbReference>
<dbReference type="Proteomes" id="UP001595867">
    <property type="component" value="Unassembled WGS sequence"/>
</dbReference>
<keyword evidence="4" id="KW-1185">Reference proteome</keyword>
<feature type="domain" description="YdbS-like PH" evidence="1">
    <location>
        <begin position="31"/>
        <end position="111"/>
    </location>
</feature>
<evidence type="ECO:0000259" key="1">
    <source>
        <dbReference type="Pfam" id="PF03703"/>
    </source>
</evidence>
<dbReference type="Pfam" id="PF09851">
    <property type="entry name" value="SHOCT"/>
    <property type="match status" value="1"/>
</dbReference>
<name>A0ABV8J8Z9_9ACTN</name>
<sequence length="209" mass="22371">MTENNPALGNVLWSGTSQDLTSLATGGRLQTGSYTVTEDAIRFSSGVISTKEEIIPIWLVIDADLTQHITQKVRGVGDLTLRLDPAHAKRYGQSELTLTSIENPSAVRDLILQQANTVRRYWSQHHYQRDVELRRAGATSNNFAMVTQPGPATAPVAAQVPAQAPAPSLEAAPAAGGDLMAQLVRLGEMKTAGLLTDEEFAAAKAKLLA</sequence>
<proteinExistence type="predicted"/>
<dbReference type="Pfam" id="PF03703">
    <property type="entry name" value="bPH_2"/>
    <property type="match status" value="1"/>
</dbReference>
<organism evidence="3 4">
    <name type="scientific">Actinoplanes subglobosus</name>
    <dbReference type="NCBI Taxonomy" id="1547892"/>
    <lineage>
        <taxon>Bacteria</taxon>
        <taxon>Bacillati</taxon>
        <taxon>Actinomycetota</taxon>
        <taxon>Actinomycetes</taxon>
        <taxon>Micromonosporales</taxon>
        <taxon>Micromonosporaceae</taxon>
        <taxon>Actinoplanes</taxon>
    </lineage>
</organism>
<dbReference type="InterPro" id="IPR018649">
    <property type="entry name" value="SHOCT"/>
</dbReference>
<accession>A0ABV8J8Z9</accession>
<protein>
    <submittedName>
        <fullName evidence="3">PH domain-containing protein</fullName>
    </submittedName>
</protein>
<comment type="caution">
    <text evidence="3">The sequence shown here is derived from an EMBL/GenBank/DDBJ whole genome shotgun (WGS) entry which is preliminary data.</text>
</comment>
<feature type="domain" description="SHOCT" evidence="2">
    <location>
        <begin position="182"/>
        <end position="208"/>
    </location>
</feature>
<evidence type="ECO:0000313" key="4">
    <source>
        <dbReference type="Proteomes" id="UP001595867"/>
    </source>
</evidence>
<evidence type="ECO:0000313" key="3">
    <source>
        <dbReference type="EMBL" id="MFC4071996.1"/>
    </source>
</evidence>
<gene>
    <name evidence="3" type="ORF">ACFO0C_44280</name>
</gene>
<dbReference type="InterPro" id="IPR005182">
    <property type="entry name" value="YdbS-like_PH"/>
</dbReference>